<evidence type="ECO:0000256" key="2">
    <source>
        <dbReference type="ARBA" id="ARBA00022723"/>
    </source>
</evidence>
<dbReference type="PANTHER" id="PTHR43401:SF2">
    <property type="entry name" value="L-THREONINE 3-DEHYDROGENASE"/>
    <property type="match status" value="1"/>
</dbReference>
<dbReference type="PANTHER" id="PTHR43401">
    <property type="entry name" value="L-THREONINE 3-DEHYDROGENASE"/>
    <property type="match status" value="1"/>
</dbReference>
<protein>
    <submittedName>
        <fullName evidence="6">Alcohol dehydrogenase catalytic domain-containing protein</fullName>
    </submittedName>
</protein>
<evidence type="ECO:0000313" key="6">
    <source>
        <dbReference type="EMBL" id="MSS84397.1"/>
    </source>
</evidence>
<sequence>MTEKLPKTQHAVQFTGVKEAVVNPEKSVDPVGPTQVMVKVEACGICFSDIKLINAFDKHPRKSDVIGGLSPEQLAAIPSYKPGDMPVVPGHEAVGEIVAVGSEVKHHQVGERVLIQTDYRHLPTASSNAAFGYTFDGALEEYALMDEAVIIDSEGTRFLIPVSDKPSASAVALIEPWACVEAAYAWDERQTLREGGRLLVVLDEGREAKGVEELTAESKPEWVTTIGSADLANVEGEKFDDIIYFGSSAEVIEALEHKLGWNGILDIVLNGAHVDRKVKVDVGRVHYDLIRYVGTRGDSAVDGYHRIPATPELRPGDIVGIIGAAGPMGLMHTVRSVVSGVEDITVDAVDVDDARLARLEEVVAPLAIKHQVETAFQNSKETPLDKGYTYVSVMVPAAPLVQQAVDVAVPGAIVNAFAGFPIGTSVELDVEKIVGDGIYMVGTSGSRIDDMIVMKQKVDEGLIDTNVSLWAVTGMAGVKDALAAVENRTSGGKIMVYPQLHDLGLTTLDQLREAFPVVAAEMTDGLWNRAAEKMLLHEAS</sequence>
<dbReference type="Gene3D" id="3.90.180.10">
    <property type="entry name" value="Medium-chain alcohol dehydrogenases, catalytic domain"/>
    <property type="match status" value="1"/>
</dbReference>
<gene>
    <name evidence="6" type="ORF">FYJ24_06400</name>
</gene>
<keyword evidence="2" id="KW-0479">Metal-binding</keyword>
<feature type="domain" description="Alcohol dehydrogenase-like N-terminal" evidence="5">
    <location>
        <begin position="32"/>
        <end position="151"/>
    </location>
</feature>
<dbReference type="EMBL" id="VULO01000007">
    <property type="protein sequence ID" value="MSS84397.1"/>
    <property type="molecule type" value="Genomic_DNA"/>
</dbReference>
<evidence type="ECO:0000313" key="7">
    <source>
        <dbReference type="Proteomes" id="UP000470875"/>
    </source>
</evidence>
<dbReference type="Gene3D" id="3.40.50.720">
    <property type="entry name" value="NAD(P)-binding Rossmann-like Domain"/>
    <property type="match status" value="1"/>
</dbReference>
<comment type="caution">
    <text evidence="6">The sequence shown here is derived from an EMBL/GenBank/DDBJ whole genome shotgun (WGS) entry which is preliminary data.</text>
</comment>
<keyword evidence="3" id="KW-0862">Zinc</keyword>
<evidence type="ECO:0000256" key="4">
    <source>
        <dbReference type="ARBA" id="ARBA00023002"/>
    </source>
</evidence>
<dbReference type="Proteomes" id="UP000470875">
    <property type="component" value="Unassembled WGS sequence"/>
</dbReference>
<dbReference type="InterPro" id="IPR013154">
    <property type="entry name" value="ADH-like_N"/>
</dbReference>
<reference evidence="6 7" key="1">
    <citation type="submission" date="2019-08" db="EMBL/GenBank/DDBJ databases">
        <title>In-depth cultivation of the pig gut microbiome towards novel bacterial diversity and tailored functional studies.</title>
        <authorList>
            <person name="Wylensek D."/>
            <person name="Hitch T.C.A."/>
            <person name="Clavel T."/>
        </authorList>
    </citation>
    <scope>NUCLEOTIDE SEQUENCE [LARGE SCALE GENOMIC DNA]</scope>
    <source>
        <strain evidence="6 7">WB03_NA08</strain>
    </source>
</reference>
<dbReference type="PROSITE" id="PS00059">
    <property type="entry name" value="ADH_ZINC"/>
    <property type="match status" value="1"/>
</dbReference>
<dbReference type="InterPro" id="IPR036291">
    <property type="entry name" value="NAD(P)-bd_dom_sf"/>
</dbReference>
<dbReference type="InterPro" id="IPR050129">
    <property type="entry name" value="Zn_alcohol_dh"/>
</dbReference>
<dbReference type="Pfam" id="PF08240">
    <property type="entry name" value="ADH_N"/>
    <property type="match status" value="1"/>
</dbReference>
<dbReference type="RefSeq" id="WP_154544733.1">
    <property type="nucleotide sequence ID" value="NZ_VULO01000007.1"/>
</dbReference>
<dbReference type="InterPro" id="IPR002328">
    <property type="entry name" value="ADH_Zn_CS"/>
</dbReference>
<evidence type="ECO:0000259" key="5">
    <source>
        <dbReference type="Pfam" id="PF08240"/>
    </source>
</evidence>
<dbReference type="GO" id="GO:0008270">
    <property type="term" value="F:zinc ion binding"/>
    <property type="evidence" value="ECO:0007669"/>
    <property type="project" value="InterPro"/>
</dbReference>
<name>A0A6N7VRK4_9ACTO</name>
<evidence type="ECO:0000256" key="1">
    <source>
        <dbReference type="ARBA" id="ARBA00001947"/>
    </source>
</evidence>
<dbReference type="AlphaFoldDB" id="A0A6N7VRK4"/>
<dbReference type="SUPFAM" id="SSF51735">
    <property type="entry name" value="NAD(P)-binding Rossmann-fold domains"/>
    <property type="match status" value="1"/>
</dbReference>
<evidence type="ECO:0000256" key="3">
    <source>
        <dbReference type="ARBA" id="ARBA00022833"/>
    </source>
</evidence>
<organism evidence="6 7">
    <name type="scientific">Scrofimicrobium canadense</name>
    <dbReference type="NCBI Taxonomy" id="2652290"/>
    <lineage>
        <taxon>Bacteria</taxon>
        <taxon>Bacillati</taxon>
        <taxon>Actinomycetota</taxon>
        <taxon>Actinomycetes</taxon>
        <taxon>Actinomycetales</taxon>
        <taxon>Actinomycetaceae</taxon>
        <taxon>Scrofimicrobium</taxon>
    </lineage>
</organism>
<keyword evidence="7" id="KW-1185">Reference proteome</keyword>
<proteinExistence type="predicted"/>
<keyword evidence="4" id="KW-0560">Oxidoreductase</keyword>
<dbReference type="SUPFAM" id="SSF50129">
    <property type="entry name" value="GroES-like"/>
    <property type="match status" value="1"/>
</dbReference>
<dbReference type="GO" id="GO:0016491">
    <property type="term" value="F:oxidoreductase activity"/>
    <property type="evidence" value="ECO:0007669"/>
    <property type="project" value="UniProtKB-KW"/>
</dbReference>
<comment type="cofactor">
    <cofactor evidence="1">
        <name>Zn(2+)</name>
        <dbReference type="ChEBI" id="CHEBI:29105"/>
    </cofactor>
</comment>
<accession>A0A6N7VRK4</accession>
<dbReference type="InterPro" id="IPR011032">
    <property type="entry name" value="GroES-like_sf"/>
</dbReference>